<evidence type="ECO:0000259" key="4">
    <source>
        <dbReference type="Pfam" id="PF13439"/>
    </source>
</evidence>
<sequence>MRVLRVSHSAVVDAWRERERELRRRGVEVRLLSARAWDETGRVIPLEPRPGEDVVGVRTFGSHPALFLFDPVALWRELGRDVDVLDLHEEPYALASLEILVLRRLRRLLTGRPRTLAPYALYSAQNIEKRYPPPFRWFERAVLRRAAALSVCNVAGEIAVRKGFRGQVHWIPLGFDPAVFHPDDARPEAVPGTGGRVRVGYAGRLVDYKGVRVLLDAVETSDTLRLDLVGDGPLRDEVAARAARSDGRVTLHPGTDAEGLAAFYRSVDVLAVPSLVTPGWVEQFGRVVVEAMACGTPVVATSTGALPDVVGDAGLLVTPDDVPALRDALERVGDDPALAARLRAASIERAATCTWASVADDYEAMYASMTGSRTRQVAPPAPGAEPARDVEVVVVAYHRPDLLAQALAPVAGQFPVTVVDNSSSPEVKSVAVAAGARYLDPGRNGGFAAGVNHALADRLAPGADVLLLNPDAVVEPADVRRLSDALAIGPRLASVGPSQVDDGGAPARVAWPFPTPGGAWLEAVGLGRLRTREDFVIGSVLLLRAEALDDVGTFDETFFLYAEETDWARRAVARGWRHAVVPGAVATHAGGATSADEARRERTFHASQERYYRKHFGALGWQAARGAALAGSAVRGVVLPGQRGAAARRRVTLYARGPVSQLERTDGPA</sequence>
<dbReference type="RefSeq" id="WP_284293573.1">
    <property type="nucleotide sequence ID" value="NZ_BSUK01000001.1"/>
</dbReference>
<dbReference type="PANTHER" id="PTHR45947">
    <property type="entry name" value="SULFOQUINOVOSYL TRANSFERASE SQD2"/>
    <property type="match status" value="1"/>
</dbReference>
<name>A0ABQ6I3Z3_9MICO</name>
<dbReference type="Pfam" id="PF13439">
    <property type="entry name" value="Glyco_transf_4"/>
    <property type="match status" value="1"/>
</dbReference>
<dbReference type="SUPFAM" id="SSF53756">
    <property type="entry name" value="UDP-Glycosyltransferase/glycogen phosphorylase"/>
    <property type="match status" value="1"/>
</dbReference>
<evidence type="ECO:0000313" key="5">
    <source>
        <dbReference type="EMBL" id="GMA24873.1"/>
    </source>
</evidence>
<dbReference type="PANTHER" id="PTHR45947:SF3">
    <property type="entry name" value="SULFOQUINOVOSYL TRANSFERASE SQD2"/>
    <property type="match status" value="1"/>
</dbReference>
<feature type="domain" description="Glycosyltransferase subfamily 4-like N-terminal" evidence="4">
    <location>
        <begin position="20"/>
        <end position="178"/>
    </location>
</feature>
<accession>A0ABQ6I3Z3</accession>
<dbReference type="InterPro" id="IPR029044">
    <property type="entry name" value="Nucleotide-diphossugar_trans"/>
</dbReference>
<keyword evidence="3" id="KW-0808">Transferase</keyword>
<dbReference type="SUPFAM" id="SSF53448">
    <property type="entry name" value="Nucleotide-diphospho-sugar transferases"/>
    <property type="match status" value="1"/>
</dbReference>
<evidence type="ECO:0000313" key="6">
    <source>
        <dbReference type="Proteomes" id="UP001157091"/>
    </source>
</evidence>
<protein>
    <recommendedName>
        <fullName evidence="1">D-inositol 3-phosphate glycosyltransferase</fullName>
    </recommendedName>
</protein>
<evidence type="ECO:0000256" key="1">
    <source>
        <dbReference type="ARBA" id="ARBA00021292"/>
    </source>
</evidence>
<comment type="caution">
    <text evidence="5">The sequence shown here is derived from an EMBL/GenBank/DDBJ whole genome shotgun (WGS) entry which is preliminary data.</text>
</comment>
<dbReference type="Gene3D" id="3.90.550.10">
    <property type="entry name" value="Spore Coat Polysaccharide Biosynthesis Protein SpsA, Chain A"/>
    <property type="match status" value="1"/>
</dbReference>
<dbReference type="Gene3D" id="3.40.50.2000">
    <property type="entry name" value="Glycogen Phosphorylase B"/>
    <property type="match status" value="2"/>
</dbReference>
<keyword evidence="6" id="KW-1185">Reference proteome</keyword>
<dbReference type="Pfam" id="PF13641">
    <property type="entry name" value="Glyco_tranf_2_3"/>
    <property type="match status" value="1"/>
</dbReference>
<keyword evidence="2" id="KW-0328">Glycosyltransferase</keyword>
<dbReference type="EMBL" id="BSUK01000001">
    <property type="protein sequence ID" value="GMA24873.1"/>
    <property type="molecule type" value="Genomic_DNA"/>
</dbReference>
<evidence type="ECO:0000256" key="3">
    <source>
        <dbReference type="ARBA" id="ARBA00022679"/>
    </source>
</evidence>
<gene>
    <name evidence="5" type="ORF">GCM10025864_26320</name>
</gene>
<proteinExistence type="predicted"/>
<dbReference type="InterPro" id="IPR050194">
    <property type="entry name" value="Glycosyltransferase_grp1"/>
</dbReference>
<reference evidence="6" key="1">
    <citation type="journal article" date="2019" name="Int. J. Syst. Evol. Microbiol.">
        <title>The Global Catalogue of Microorganisms (GCM) 10K type strain sequencing project: providing services to taxonomists for standard genome sequencing and annotation.</title>
        <authorList>
            <consortium name="The Broad Institute Genomics Platform"/>
            <consortium name="The Broad Institute Genome Sequencing Center for Infectious Disease"/>
            <person name="Wu L."/>
            <person name="Ma J."/>
        </authorList>
    </citation>
    <scope>NUCLEOTIDE SEQUENCE [LARGE SCALE GENOMIC DNA]</scope>
    <source>
        <strain evidence="6">NBRC 106348</strain>
    </source>
</reference>
<dbReference type="InterPro" id="IPR028098">
    <property type="entry name" value="Glyco_trans_4-like_N"/>
</dbReference>
<organism evidence="5 6">
    <name type="scientific">Luteimicrobium album</name>
    <dbReference type="NCBI Taxonomy" id="1054550"/>
    <lineage>
        <taxon>Bacteria</taxon>
        <taxon>Bacillati</taxon>
        <taxon>Actinomycetota</taxon>
        <taxon>Actinomycetes</taxon>
        <taxon>Micrococcales</taxon>
        <taxon>Luteimicrobium</taxon>
    </lineage>
</organism>
<evidence type="ECO:0000256" key="2">
    <source>
        <dbReference type="ARBA" id="ARBA00022676"/>
    </source>
</evidence>
<dbReference type="CDD" id="cd03801">
    <property type="entry name" value="GT4_PimA-like"/>
    <property type="match status" value="1"/>
</dbReference>
<dbReference type="Proteomes" id="UP001157091">
    <property type="component" value="Unassembled WGS sequence"/>
</dbReference>
<dbReference type="Pfam" id="PF13692">
    <property type="entry name" value="Glyco_trans_1_4"/>
    <property type="match status" value="1"/>
</dbReference>